<gene>
    <name evidence="3" type="ORF">MKK02DRAFT_18577</name>
</gene>
<accession>A0AA38H3B4</accession>
<dbReference type="Proteomes" id="UP001164286">
    <property type="component" value="Unassembled WGS sequence"/>
</dbReference>
<dbReference type="InterPro" id="IPR012677">
    <property type="entry name" value="Nucleotide-bd_a/b_plait_sf"/>
</dbReference>
<evidence type="ECO:0000259" key="2">
    <source>
        <dbReference type="PROSITE" id="PS50102"/>
    </source>
</evidence>
<dbReference type="GeneID" id="77725174"/>
<sequence>MTHPENTTVFVGGLPGSVGREELESVFRPFGEVTYVNVPPGKACGFISFDNRSSAEWAIEQLQGFWLHGAQLRLSWGRAQGQCGLRGRGVSGARPGSGLQEMNPS</sequence>
<comment type="caution">
    <text evidence="3">The sequence shown here is derived from an EMBL/GenBank/DDBJ whole genome shotgun (WGS) entry which is preliminary data.</text>
</comment>
<dbReference type="EMBL" id="JAKWFO010000011">
    <property type="protein sequence ID" value="KAI9633202.1"/>
    <property type="molecule type" value="Genomic_DNA"/>
</dbReference>
<evidence type="ECO:0000256" key="1">
    <source>
        <dbReference type="PROSITE-ProRule" id="PRU00176"/>
    </source>
</evidence>
<name>A0AA38H3B4_9TREE</name>
<dbReference type="Gene3D" id="3.30.70.330">
    <property type="match status" value="1"/>
</dbReference>
<proteinExistence type="predicted"/>
<dbReference type="InterPro" id="IPR035979">
    <property type="entry name" value="RBD_domain_sf"/>
</dbReference>
<dbReference type="RefSeq" id="XP_052942979.1">
    <property type="nucleotide sequence ID" value="XM_053085973.1"/>
</dbReference>
<dbReference type="InterPro" id="IPR000504">
    <property type="entry name" value="RRM_dom"/>
</dbReference>
<evidence type="ECO:0000313" key="4">
    <source>
        <dbReference type="Proteomes" id="UP001164286"/>
    </source>
</evidence>
<keyword evidence="1" id="KW-0694">RNA-binding</keyword>
<dbReference type="PANTHER" id="PTHR48038">
    <property type="entry name" value="RIBONUCLEOPROTEIN RB97D"/>
    <property type="match status" value="1"/>
</dbReference>
<organism evidence="3 4">
    <name type="scientific">Dioszegia hungarica</name>
    <dbReference type="NCBI Taxonomy" id="4972"/>
    <lineage>
        <taxon>Eukaryota</taxon>
        <taxon>Fungi</taxon>
        <taxon>Dikarya</taxon>
        <taxon>Basidiomycota</taxon>
        <taxon>Agaricomycotina</taxon>
        <taxon>Tremellomycetes</taxon>
        <taxon>Tremellales</taxon>
        <taxon>Bulleribasidiaceae</taxon>
        <taxon>Dioszegia</taxon>
    </lineage>
</organism>
<dbReference type="PROSITE" id="PS50102">
    <property type="entry name" value="RRM"/>
    <property type="match status" value="1"/>
</dbReference>
<dbReference type="AlphaFoldDB" id="A0AA38H3B4"/>
<keyword evidence="4" id="KW-1185">Reference proteome</keyword>
<dbReference type="SUPFAM" id="SSF54928">
    <property type="entry name" value="RNA-binding domain, RBD"/>
    <property type="match status" value="1"/>
</dbReference>
<protein>
    <recommendedName>
        <fullName evidence="2">RRM domain-containing protein</fullName>
    </recommendedName>
</protein>
<reference evidence="3" key="1">
    <citation type="journal article" date="2022" name="G3 (Bethesda)">
        <title>High quality genome of the basidiomycete yeast Dioszegia hungarica PDD-24b-2 isolated from cloud water.</title>
        <authorList>
            <person name="Jarrige D."/>
            <person name="Haridas S."/>
            <person name="Bleykasten-Grosshans C."/>
            <person name="Joly M."/>
            <person name="Nadalig T."/>
            <person name="Sancelme M."/>
            <person name="Vuilleumier S."/>
            <person name="Grigoriev I.V."/>
            <person name="Amato P."/>
            <person name="Bringel F."/>
        </authorList>
    </citation>
    <scope>NUCLEOTIDE SEQUENCE</scope>
    <source>
        <strain evidence="3">PDD-24b-2</strain>
    </source>
</reference>
<evidence type="ECO:0000313" key="3">
    <source>
        <dbReference type="EMBL" id="KAI9633202.1"/>
    </source>
</evidence>
<dbReference type="GO" id="GO:0003723">
    <property type="term" value="F:RNA binding"/>
    <property type="evidence" value="ECO:0007669"/>
    <property type="project" value="UniProtKB-UniRule"/>
</dbReference>
<feature type="domain" description="RRM" evidence="2">
    <location>
        <begin position="7"/>
        <end position="79"/>
    </location>
</feature>
<dbReference type="PANTHER" id="PTHR48038:SF1">
    <property type="entry name" value="RIBONUCLEOPROTEIN RB97D"/>
    <property type="match status" value="1"/>
</dbReference>
<dbReference type="SMART" id="SM00360">
    <property type="entry name" value="RRM"/>
    <property type="match status" value="1"/>
</dbReference>
<dbReference type="Pfam" id="PF00076">
    <property type="entry name" value="RRM_1"/>
    <property type="match status" value="1"/>
</dbReference>